<sequence length="41" mass="4646">MSIFSDFNPENQIPKETIGKYSGRVPDEIIEVWKEYGAGSL</sequence>
<gene>
    <name evidence="1" type="ORF">J2Z32_002076</name>
</gene>
<evidence type="ECO:0000313" key="1">
    <source>
        <dbReference type="EMBL" id="MBP1905446.1"/>
    </source>
</evidence>
<dbReference type="EMBL" id="JAGGKG010000008">
    <property type="protein sequence ID" value="MBP1905446.1"/>
    <property type="molecule type" value="Genomic_DNA"/>
</dbReference>
<evidence type="ECO:0000313" key="2">
    <source>
        <dbReference type="Proteomes" id="UP001519272"/>
    </source>
</evidence>
<dbReference type="Proteomes" id="UP001519272">
    <property type="component" value="Unassembled WGS sequence"/>
</dbReference>
<organism evidence="1 2">
    <name type="scientific">Paenibacillus turicensis</name>
    <dbReference type="NCBI Taxonomy" id="160487"/>
    <lineage>
        <taxon>Bacteria</taxon>
        <taxon>Bacillati</taxon>
        <taxon>Bacillota</taxon>
        <taxon>Bacilli</taxon>
        <taxon>Bacillales</taxon>
        <taxon>Paenibacillaceae</taxon>
        <taxon>Paenibacillus</taxon>
    </lineage>
</organism>
<keyword evidence="2" id="KW-1185">Reference proteome</keyword>
<proteinExistence type="predicted"/>
<name>A0ABS4FSD4_9BACL</name>
<comment type="caution">
    <text evidence="1">The sequence shown here is derived from an EMBL/GenBank/DDBJ whole genome shotgun (WGS) entry which is preliminary data.</text>
</comment>
<reference evidence="1 2" key="1">
    <citation type="submission" date="2021-03" db="EMBL/GenBank/DDBJ databases">
        <title>Genomic Encyclopedia of Type Strains, Phase IV (KMG-IV): sequencing the most valuable type-strain genomes for metagenomic binning, comparative biology and taxonomic classification.</title>
        <authorList>
            <person name="Goeker M."/>
        </authorList>
    </citation>
    <scope>NUCLEOTIDE SEQUENCE [LARGE SCALE GENOMIC DNA]</scope>
    <source>
        <strain evidence="1 2">DSM 14349</strain>
    </source>
</reference>
<accession>A0ABS4FSD4</accession>
<protein>
    <recommendedName>
        <fullName evidence="3">GAD-related domain-containing protein</fullName>
    </recommendedName>
</protein>
<evidence type="ECO:0008006" key="3">
    <source>
        <dbReference type="Google" id="ProtNLM"/>
    </source>
</evidence>